<accession>A0A1E1K9F1</accession>
<dbReference type="AlphaFoldDB" id="A0A1E1K9F1"/>
<gene>
    <name evidence="1" type="ORF">RCO7_14322</name>
</gene>
<dbReference type="Proteomes" id="UP000178129">
    <property type="component" value="Unassembled WGS sequence"/>
</dbReference>
<dbReference type="EMBL" id="FJUW01000009">
    <property type="protein sequence ID" value="CZS94717.1"/>
    <property type="molecule type" value="Genomic_DNA"/>
</dbReference>
<dbReference type="InParanoid" id="A0A1E1K9F1"/>
<comment type="caution">
    <text evidence="1">The sequence shown here is derived from an EMBL/GenBank/DDBJ whole genome shotgun (WGS) entry which is preliminary data.</text>
</comment>
<evidence type="ECO:0000313" key="1">
    <source>
        <dbReference type="EMBL" id="CZS94717.1"/>
    </source>
</evidence>
<proteinExistence type="predicted"/>
<organism evidence="1 2">
    <name type="scientific">Rhynchosporium graminicola</name>
    <dbReference type="NCBI Taxonomy" id="2792576"/>
    <lineage>
        <taxon>Eukaryota</taxon>
        <taxon>Fungi</taxon>
        <taxon>Dikarya</taxon>
        <taxon>Ascomycota</taxon>
        <taxon>Pezizomycotina</taxon>
        <taxon>Leotiomycetes</taxon>
        <taxon>Helotiales</taxon>
        <taxon>Ploettnerulaceae</taxon>
        <taxon>Rhynchosporium</taxon>
    </lineage>
</organism>
<evidence type="ECO:0000313" key="2">
    <source>
        <dbReference type="Proteomes" id="UP000178129"/>
    </source>
</evidence>
<reference evidence="2" key="1">
    <citation type="submission" date="2016-03" db="EMBL/GenBank/DDBJ databases">
        <authorList>
            <person name="Ploux O."/>
        </authorList>
    </citation>
    <scope>NUCLEOTIDE SEQUENCE [LARGE SCALE GENOMIC DNA]</scope>
    <source>
        <strain evidence="2">UK7</strain>
    </source>
</reference>
<sequence>MYMVTQILPADSGNLAAEEHRLRQMTVSGKAQDTWLQTSRRDIQAKRAF</sequence>
<name>A0A1E1K9F1_9HELO</name>
<protein>
    <submittedName>
        <fullName evidence="1">Uncharacterized protein</fullName>
    </submittedName>
</protein>
<keyword evidence="2" id="KW-1185">Reference proteome</keyword>